<feature type="non-terminal residue" evidence="1">
    <location>
        <position position="1"/>
    </location>
</feature>
<protein>
    <recommendedName>
        <fullName evidence="3">WAP domain-containing protein</fullName>
    </recommendedName>
</protein>
<evidence type="ECO:0000313" key="2">
    <source>
        <dbReference type="Proteomes" id="UP000595437"/>
    </source>
</evidence>
<reference evidence="2" key="1">
    <citation type="submission" date="2021-01" db="EMBL/GenBank/DDBJ databases">
        <title>Caligus Genome Assembly.</title>
        <authorList>
            <person name="Gallardo-Escarate C."/>
        </authorList>
    </citation>
    <scope>NUCLEOTIDE SEQUENCE [LARGE SCALE GENOMIC DNA]</scope>
</reference>
<organism evidence="1 2">
    <name type="scientific">Caligus rogercresseyi</name>
    <name type="common">Sea louse</name>
    <dbReference type="NCBI Taxonomy" id="217165"/>
    <lineage>
        <taxon>Eukaryota</taxon>
        <taxon>Metazoa</taxon>
        <taxon>Ecdysozoa</taxon>
        <taxon>Arthropoda</taxon>
        <taxon>Crustacea</taxon>
        <taxon>Multicrustacea</taxon>
        <taxon>Hexanauplia</taxon>
        <taxon>Copepoda</taxon>
        <taxon>Siphonostomatoida</taxon>
        <taxon>Caligidae</taxon>
        <taxon>Caligus</taxon>
    </lineage>
</organism>
<dbReference type="SUPFAM" id="SSF57256">
    <property type="entry name" value="Elafin-like"/>
    <property type="match status" value="1"/>
</dbReference>
<dbReference type="OrthoDB" id="6060011at2759"/>
<dbReference type="AlphaFoldDB" id="A0A7T8KHE8"/>
<dbReference type="EMBL" id="CP045890">
    <property type="protein sequence ID" value="QQP55838.1"/>
    <property type="molecule type" value="Genomic_DNA"/>
</dbReference>
<dbReference type="Gene3D" id="4.10.75.10">
    <property type="entry name" value="Elafin-like"/>
    <property type="match status" value="1"/>
</dbReference>
<evidence type="ECO:0008006" key="3">
    <source>
        <dbReference type="Google" id="ProtNLM"/>
    </source>
</evidence>
<evidence type="ECO:0000313" key="1">
    <source>
        <dbReference type="EMBL" id="QQP55838.1"/>
    </source>
</evidence>
<keyword evidence="2" id="KW-1185">Reference proteome</keyword>
<accession>A0A7T8KHE8</accession>
<name>A0A7T8KHE8_CALRO</name>
<proteinExistence type="predicted"/>
<dbReference type="InterPro" id="IPR036645">
    <property type="entry name" value="Elafin-like_sf"/>
</dbReference>
<dbReference type="Proteomes" id="UP000595437">
    <property type="component" value="Chromosome 1"/>
</dbReference>
<sequence>ITNTPPVSACQGAKSTCWSVGMTDWDCPNNELCCFDGCANTCYFGPGKI</sequence>
<gene>
    <name evidence="1" type="ORF">FKW44_000296</name>
</gene>